<keyword evidence="1" id="KW-1133">Transmembrane helix</keyword>
<feature type="transmembrane region" description="Helical" evidence="1">
    <location>
        <begin position="22"/>
        <end position="45"/>
    </location>
</feature>
<accession>A0A316FIC0</accession>
<evidence type="ECO:0000313" key="3">
    <source>
        <dbReference type="Proteomes" id="UP000245790"/>
    </source>
</evidence>
<gene>
    <name evidence="2" type="ORF">C8D97_11055</name>
</gene>
<dbReference type="Proteomes" id="UP000245790">
    <property type="component" value="Unassembled WGS sequence"/>
</dbReference>
<proteinExistence type="predicted"/>
<protein>
    <submittedName>
        <fullName evidence="2">Uncharacterized protein</fullName>
    </submittedName>
</protein>
<dbReference type="EMBL" id="QGGU01000010">
    <property type="protein sequence ID" value="PWK47842.1"/>
    <property type="molecule type" value="Genomic_DNA"/>
</dbReference>
<evidence type="ECO:0000256" key="1">
    <source>
        <dbReference type="SAM" id="Phobius"/>
    </source>
</evidence>
<sequence>MLGSINILVFEILDDIKGALCAFFMCILLNNNIKANFIVILLLIYKSA</sequence>
<keyword evidence="3" id="KW-1185">Reference proteome</keyword>
<comment type="caution">
    <text evidence="2">The sequence shown here is derived from an EMBL/GenBank/DDBJ whole genome shotgun (WGS) entry which is preliminary data.</text>
</comment>
<dbReference type="AlphaFoldDB" id="A0A316FIC0"/>
<keyword evidence="1" id="KW-0812">Transmembrane</keyword>
<reference evidence="2 3" key="1">
    <citation type="submission" date="2018-05" db="EMBL/GenBank/DDBJ databases">
        <title>Genomic Encyclopedia of Type Strains, Phase IV (KMG-IV): sequencing the most valuable type-strain genomes for metagenomic binning, comparative biology and taxonomic classification.</title>
        <authorList>
            <person name="Goeker M."/>
        </authorList>
    </citation>
    <scope>NUCLEOTIDE SEQUENCE [LARGE SCALE GENOMIC DNA]</scope>
    <source>
        <strain evidence="2 3">DSM 25350</strain>
    </source>
</reference>
<evidence type="ECO:0000313" key="2">
    <source>
        <dbReference type="EMBL" id="PWK47842.1"/>
    </source>
</evidence>
<organism evidence="2 3">
    <name type="scientific">Pleionea mediterranea</name>
    <dbReference type="NCBI Taxonomy" id="523701"/>
    <lineage>
        <taxon>Bacteria</taxon>
        <taxon>Pseudomonadati</taxon>
        <taxon>Pseudomonadota</taxon>
        <taxon>Gammaproteobacteria</taxon>
        <taxon>Oceanospirillales</taxon>
        <taxon>Pleioneaceae</taxon>
        <taxon>Pleionea</taxon>
    </lineage>
</organism>
<keyword evidence="1" id="KW-0472">Membrane</keyword>
<name>A0A316FIC0_9GAMM</name>